<dbReference type="Gene3D" id="3.30.360.40">
    <property type="entry name" value="YwmB-like"/>
    <property type="match status" value="1"/>
</dbReference>
<dbReference type="EMBL" id="QEWE01000015">
    <property type="protein sequence ID" value="REJ29065.1"/>
    <property type="molecule type" value="Genomic_DNA"/>
</dbReference>
<dbReference type="AlphaFoldDB" id="A0A3E0K5B2"/>
<organism evidence="1 2">
    <name type="scientific">Caldibacillus debilis</name>
    <dbReference type="NCBI Taxonomy" id="301148"/>
    <lineage>
        <taxon>Bacteria</taxon>
        <taxon>Bacillati</taxon>
        <taxon>Bacillota</taxon>
        <taxon>Bacilli</taxon>
        <taxon>Bacillales</taxon>
        <taxon>Bacillaceae</taxon>
        <taxon>Caldibacillus</taxon>
    </lineage>
</organism>
<dbReference type="InterPro" id="IPR014794">
    <property type="entry name" value="DUF1779"/>
</dbReference>
<accession>A0A3E0K5B2</accession>
<evidence type="ECO:0000313" key="2">
    <source>
        <dbReference type="Proteomes" id="UP000257014"/>
    </source>
</evidence>
<dbReference type="SUPFAM" id="SSF143842">
    <property type="entry name" value="YwmB-like"/>
    <property type="match status" value="1"/>
</dbReference>
<gene>
    <name evidence="1" type="ORF">C6P37_07485</name>
</gene>
<dbReference type="Pfam" id="PF08680">
    <property type="entry name" value="DUF1779"/>
    <property type="match status" value="1"/>
</dbReference>
<evidence type="ECO:0000313" key="1">
    <source>
        <dbReference type="EMBL" id="REJ29065.1"/>
    </source>
</evidence>
<dbReference type="Gene3D" id="3.30.2030.10">
    <property type="entry name" value="YwmB-like"/>
    <property type="match status" value="1"/>
</dbReference>
<dbReference type="InterPro" id="IPR036209">
    <property type="entry name" value="YwmB-like_sf"/>
</dbReference>
<evidence type="ECO:0008006" key="3">
    <source>
        <dbReference type="Google" id="ProtNLM"/>
    </source>
</evidence>
<dbReference type="Proteomes" id="UP000257014">
    <property type="component" value="Unassembled WGS sequence"/>
</dbReference>
<name>A0A3E0K5B2_9BACI</name>
<reference evidence="1 2" key="1">
    <citation type="submission" date="2018-03" db="EMBL/GenBank/DDBJ databases">
        <authorList>
            <person name="Keele B.F."/>
        </authorList>
    </citation>
    <scope>NUCLEOTIDE SEQUENCE [LARGE SCALE GENOMIC DNA]</scope>
    <source>
        <strain evidence="1">ZCTH4_d</strain>
    </source>
</reference>
<comment type="caution">
    <text evidence="1">The sequence shown here is derived from an EMBL/GenBank/DDBJ whole genome shotgun (WGS) entry which is preliminary data.</text>
</comment>
<proteinExistence type="predicted"/>
<sequence>MLIQGRERGSPMHGWISKSWTVFALALLVLFIHGFARDERPVAKTGDLNTMFNVIQTRGGKVERWLLLLREEIPGHATVYDLEKTAEQWKSRYPHFRWDKTVTATTWKLEGTYREGPFTETLQVVAGLTQEEAQGFSSYKIEGTSWNQAIRKHVDSKIRKKITGIFHENAEVFTCLNGTFSDKIDFVDLENIRSFALDFRAEIVELINEKDFIALTGLSPFFAGQLRTLNGPFNVQIALRLDEKENRTNFAIGTPIITAEY</sequence>
<protein>
    <recommendedName>
        <fullName evidence="3">TATA-box binding protein</fullName>
    </recommendedName>
</protein>